<feature type="region of interest" description="Disordered" evidence="1">
    <location>
        <begin position="150"/>
        <end position="172"/>
    </location>
</feature>
<gene>
    <name evidence="2" type="ORF">LCGC14_1969510</name>
</gene>
<accession>A0A0F9I951</accession>
<sequence>MARPTLFTNRKYLRLISILQIPEPHVLGLLEYMWRSVYESGQDILGDSIDVELAAKWNGESGVLTQALTDVGFIDENDGNFIVHDLYDHAPAYVQKRMEREIERIQRGTTISELRKEAGRKGGLATQDKVRQSKSKASGNQLVDLLKQTEANGSTPTPSPSPTPSPTQKRTLSSKTEFLKFWKLYPKKVKKLNAWNEWNKLRLDSCIDKILKAIKAQVENKAECRRLDIFSAAFPDPERWIKREQWDDELTPIIQPQQSLHPLQDVKGLLTPEQQAEAESDD</sequence>
<protein>
    <recommendedName>
        <fullName evidence="3">Phage replisome organiser N-terminal domain-containing protein</fullName>
    </recommendedName>
</protein>
<evidence type="ECO:0000256" key="1">
    <source>
        <dbReference type="SAM" id="MobiDB-lite"/>
    </source>
</evidence>
<feature type="region of interest" description="Disordered" evidence="1">
    <location>
        <begin position="117"/>
        <end position="137"/>
    </location>
</feature>
<name>A0A0F9I951_9ZZZZ</name>
<evidence type="ECO:0000313" key="2">
    <source>
        <dbReference type="EMBL" id="KKL83957.1"/>
    </source>
</evidence>
<feature type="region of interest" description="Disordered" evidence="1">
    <location>
        <begin position="257"/>
        <end position="282"/>
    </location>
</feature>
<dbReference type="EMBL" id="LAZR01021834">
    <property type="protein sequence ID" value="KKL83957.1"/>
    <property type="molecule type" value="Genomic_DNA"/>
</dbReference>
<organism evidence="2">
    <name type="scientific">marine sediment metagenome</name>
    <dbReference type="NCBI Taxonomy" id="412755"/>
    <lineage>
        <taxon>unclassified sequences</taxon>
        <taxon>metagenomes</taxon>
        <taxon>ecological metagenomes</taxon>
    </lineage>
</organism>
<dbReference type="AlphaFoldDB" id="A0A0F9I951"/>
<evidence type="ECO:0008006" key="3">
    <source>
        <dbReference type="Google" id="ProtNLM"/>
    </source>
</evidence>
<reference evidence="2" key="1">
    <citation type="journal article" date="2015" name="Nature">
        <title>Complex archaea that bridge the gap between prokaryotes and eukaryotes.</title>
        <authorList>
            <person name="Spang A."/>
            <person name="Saw J.H."/>
            <person name="Jorgensen S.L."/>
            <person name="Zaremba-Niedzwiedzka K."/>
            <person name="Martijn J."/>
            <person name="Lind A.E."/>
            <person name="van Eijk R."/>
            <person name="Schleper C."/>
            <person name="Guy L."/>
            <person name="Ettema T.J."/>
        </authorList>
    </citation>
    <scope>NUCLEOTIDE SEQUENCE</scope>
</reference>
<proteinExistence type="predicted"/>
<comment type="caution">
    <text evidence="2">The sequence shown here is derived from an EMBL/GenBank/DDBJ whole genome shotgun (WGS) entry which is preliminary data.</text>
</comment>